<dbReference type="EMBL" id="AACS02000002">
    <property type="protein sequence ID" value="EAU88653.2"/>
    <property type="molecule type" value="Genomic_DNA"/>
</dbReference>
<evidence type="ECO:0000313" key="2">
    <source>
        <dbReference type="Proteomes" id="UP000001861"/>
    </source>
</evidence>
<reference evidence="1 2" key="1">
    <citation type="journal article" date="2010" name="Proc. Natl. Acad. Sci. U.S.A.">
        <title>Insights into evolution of multicellular fungi from the assembled chromosomes of the mushroom Coprinopsis cinerea (Coprinus cinereus).</title>
        <authorList>
            <person name="Stajich J.E."/>
            <person name="Wilke S.K."/>
            <person name="Ahren D."/>
            <person name="Au C.H."/>
            <person name="Birren B.W."/>
            <person name="Borodovsky M."/>
            <person name="Burns C."/>
            <person name="Canback B."/>
            <person name="Casselton L.A."/>
            <person name="Cheng C.K."/>
            <person name="Deng J."/>
            <person name="Dietrich F.S."/>
            <person name="Fargo D.C."/>
            <person name="Farman M.L."/>
            <person name="Gathman A.C."/>
            <person name="Goldberg J."/>
            <person name="Guigo R."/>
            <person name="Hoegger P.J."/>
            <person name="Hooker J.B."/>
            <person name="Huggins A."/>
            <person name="James T.Y."/>
            <person name="Kamada T."/>
            <person name="Kilaru S."/>
            <person name="Kodira C."/>
            <person name="Kues U."/>
            <person name="Kupfer D."/>
            <person name="Kwan H.S."/>
            <person name="Lomsadze A."/>
            <person name="Li W."/>
            <person name="Lilly W.W."/>
            <person name="Ma L.J."/>
            <person name="Mackey A.J."/>
            <person name="Manning G."/>
            <person name="Martin F."/>
            <person name="Muraguchi H."/>
            <person name="Natvig D.O."/>
            <person name="Palmerini H."/>
            <person name="Ramesh M.A."/>
            <person name="Rehmeyer C.J."/>
            <person name="Roe B.A."/>
            <person name="Shenoy N."/>
            <person name="Stanke M."/>
            <person name="Ter-Hovhannisyan V."/>
            <person name="Tunlid A."/>
            <person name="Velagapudi R."/>
            <person name="Vision T.J."/>
            <person name="Zeng Q."/>
            <person name="Zolan M.E."/>
            <person name="Pukkila P.J."/>
        </authorList>
    </citation>
    <scope>NUCLEOTIDE SEQUENCE [LARGE SCALE GENOMIC DNA]</scope>
    <source>
        <strain evidence="2">Okayama-7 / 130 / ATCC MYA-4618 / FGSC 9003</strain>
    </source>
</reference>
<dbReference type="InterPro" id="IPR036537">
    <property type="entry name" value="Adaptor_Cbl_N_dom_sf"/>
</dbReference>
<proteinExistence type="predicted"/>
<dbReference type="CDD" id="cd21037">
    <property type="entry name" value="MLKL_NTD"/>
    <property type="match status" value="1"/>
</dbReference>
<accession>A8NE94</accession>
<dbReference type="AlphaFoldDB" id="A8NE94"/>
<protein>
    <submittedName>
        <fullName evidence="1">Uncharacterized protein</fullName>
    </submittedName>
</protein>
<dbReference type="GeneID" id="6009455"/>
<dbReference type="VEuPathDB" id="FungiDB:CC1G_01026"/>
<dbReference type="STRING" id="240176.A8NE94"/>
<dbReference type="OMA" id="ESTIMIQ"/>
<dbReference type="Gene3D" id="1.20.930.20">
    <property type="entry name" value="Adaptor protein Cbl, N-terminal domain"/>
    <property type="match status" value="1"/>
</dbReference>
<dbReference type="InParanoid" id="A8NE94"/>
<dbReference type="GO" id="GO:0007166">
    <property type="term" value="P:cell surface receptor signaling pathway"/>
    <property type="evidence" value="ECO:0007669"/>
    <property type="project" value="InterPro"/>
</dbReference>
<dbReference type="RefSeq" id="XP_001832964.2">
    <property type="nucleotide sequence ID" value="XM_001832912.2"/>
</dbReference>
<evidence type="ECO:0000313" key="1">
    <source>
        <dbReference type="EMBL" id="EAU88653.2"/>
    </source>
</evidence>
<organism evidence="1 2">
    <name type="scientific">Coprinopsis cinerea (strain Okayama-7 / 130 / ATCC MYA-4618 / FGSC 9003)</name>
    <name type="common">Inky cap fungus</name>
    <name type="synonym">Hormographiella aspergillata</name>
    <dbReference type="NCBI Taxonomy" id="240176"/>
    <lineage>
        <taxon>Eukaryota</taxon>
        <taxon>Fungi</taxon>
        <taxon>Dikarya</taxon>
        <taxon>Basidiomycota</taxon>
        <taxon>Agaricomycotina</taxon>
        <taxon>Agaricomycetes</taxon>
        <taxon>Agaricomycetidae</taxon>
        <taxon>Agaricales</taxon>
        <taxon>Agaricineae</taxon>
        <taxon>Psathyrellaceae</taxon>
        <taxon>Coprinopsis</taxon>
    </lineage>
</organism>
<name>A8NE94_COPC7</name>
<dbReference type="OrthoDB" id="61437at2759"/>
<dbReference type="Proteomes" id="UP000001861">
    <property type="component" value="Unassembled WGS sequence"/>
</dbReference>
<dbReference type="KEGG" id="cci:CC1G_01026"/>
<dbReference type="HOGENOM" id="CLU_010143_0_0_1"/>
<sequence>MEPVNNSSLNNAVEVLDSISDVGKALPFVAPAFILLKIIIDIERRAQDVDLKCNDLVERITFMLSHLPILKEMEIMPATKQVVERINEAMKEAAALISAYRKQSKVARRLSLTNREKFTLCVDNVNTCTSDLLLSLQIHQSKQLDILTRAVPMDDFDEAAATFVEEHGGDFEAVKYDRELVKEFAEQQKLEMDDQVMDQLEEDVSDVVQEVQARLETVIKENVADAIANGFKSVASQLIIPEPEQRLTCVQCEEHFTRSSNHPQACNFHRAEFNSWSKSYPCCDTKHPCQFSSHREKHHCDYPYGTFFPRARNVNNYTDTRDEWAAIKDIDMEDDDKVQKASVSQLLRWVSRGARLEEPTILISVGTITFREKYYWNTFTVSQLENISKSVRHSKRTLIFRTSPSEEEFAMAEWLLSISGKITGVRITAKAATSPSPFVRVVPIDVSTGKQSGDVIAVSDGGMRSYIPATPYVLPETVRVGPELSDKPIRAPRTDFKTRTSTPNFRVILKPTSEPLVANPNYASPEHDFFNGSVSVFNNNAPGSNLPISIAGAKAQYRFVGEKEYKPVKSFKLEGNMADALPLTIDPKQGVTLKFEATVPRSEEDIKDDIRWWNRAYCARHRPLRLKLILEEIEGEECSLVLEYVFTPFPFDKPRENDIASFYFDDPKTLTRHLIRVEEPWSSGENVLRIDGEDVSVKLLNQTVYRALKTGKTEIDLELGREKSGGEWEWKAWALVDISCRRVYAFKILLQQGQLVPDGKKQFACMGYVLCPEYGESVQGKTRPVSYATEMVKIATLGLAKWEEGEGAFKQDDTVDDVKPPVPPKPNLVRSVSQGVGVGVDSPLGSSHPNGSAVGGGPAVLQVPEELNRRLASLDANLERIATALEQLVGALQTRGV</sequence>
<keyword evidence="2" id="KW-1185">Reference proteome</keyword>
<dbReference type="InterPro" id="IPR059179">
    <property type="entry name" value="MLKL-like_MCAfunc"/>
</dbReference>
<dbReference type="eggNOG" id="ENOG502RRRK">
    <property type="taxonomic scope" value="Eukaryota"/>
</dbReference>
<comment type="caution">
    <text evidence="1">The sequence shown here is derived from an EMBL/GenBank/DDBJ whole genome shotgun (WGS) entry which is preliminary data.</text>
</comment>
<gene>
    <name evidence="1" type="ORF">CC1G_01026</name>
</gene>